<gene>
    <name evidence="4 5" type="primary">LOC100369197</name>
</gene>
<feature type="compositionally biased region" description="Polar residues" evidence="2">
    <location>
        <begin position="309"/>
        <end position="350"/>
    </location>
</feature>
<feature type="region of interest" description="Disordered" evidence="2">
    <location>
        <begin position="141"/>
        <end position="161"/>
    </location>
</feature>
<evidence type="ECO:0000313" key="4">
    <source>
        <dbReference type="RefSeq" id="XP_006821646.1"/>
    </source>
</evidence>
<protein>
    <submittedName>
        <fullName evidence="4">Intracellular protein transport protein USO1-like isoform X1</fullName>
    </submittedName>
    <submittedName>
        <fullName evidence="5">Intracellular protein transport protein USO1-like isoform X2</fullName>
    </submittedName>
</protein>
<feature type="region of interest" description="Disordered" evidence="2">
    <location>
        <begin position="899"/>
        <end position="926"/>
    </location>
</feature>
<dbReference type="RefSeq" id="XP_006821647.1">
    <property type="nucleotide sequence ID" value="XM_006821584.1"/>
</dbReference>
<feature type="compositionally biased region" description="Basic residues" evidence="2">
    <location>
        <begin position="297"/>
        <end position="308"/>
    </location>
</feature>
<feature type="compositionally biased region" description="Basic and acidic residues" evidence="2">
    <location>
        <begin position="806"/>
        <end position="825"/>
    </location>
</feature>
<dbReference type="RefSeq" id="XP_006821646.1">
    <property type="nucleotide sequence ID" value="XM_006821583.1"/>
</dbReference>
<feature type="compositionally biased region" description="Polar residues" evidence="2">
    <location>
        <begin position="1213"/>
        <end position="1227"/>
    </location>
</feature>
<feature type="compositionally biased region" description="Basic and acidic residues" evidence="2">
    <location>
        <begin position="852"/>
        <end position="869"/>
    </location>
</feature>
<feature type="compositionally biased region" description="Basic and acidic residues" evidence="2">
    <location>
        <begin position="524"/>
        <end position="550"/>
    </location>
</feature>
<feature type="region of interest" description="Disordered" evidence="2">
    <location>
        <begin position="175"/>
        <end position="426"/>
    </location>
</feature>
<dbReference type="GeneID" id="100369197"/>
<feature type="compositionally biased region" description="Basic and acidic residues" evidence="2">
    <location>
        <begin position="1"/>
        <end position="17"/>
    </location>
</feature>
<evidence type="ECO:0000256" key="1">
    <source>
        <dbReference type="SAM" id="Coils"/>
    </source>
</evidence>
<feature type="compositionally biased region" description="Basic and acidic residues" evidence="2">
    <location>
        <begin position="730"/>
        <end position="772"/>
    </location>
</feature>
<organism evidence="3 5">
    <name type="scientific">Saccoglossus kowalevskii</name>
    <name type="common">Acorn worm</name>
    <dbReference type="NCBI Taxonomy" id="10224"/>
    <lineage>
        <taxon>Eukaryota</taxon>
        <taxon>Metazoa</taxon>
        <taxon>Hemichordata</taxon>
        <taxon>Enteropneusta</taxon>
        <taxon>Harrimaniidae</taxon>
        <taxon>Saccoglossus</taxon>
    </lineage>
</organism>
<feature type="compositionally biased region" description="Basic residues" evidence="2">
    <location>
        <begin position="145"/>
        <end position="158"/>
    </location>
</feature>
<feature type="compositionally biased region" description="Basic and acidic residues" evidence="2">
    <location>
        <begin position="383"/>
        <end position="399"/>
    </location>
</feature>
<evidence type="ECO:0000256" key="2">
    <source>
        <dbReference type="SAM" id="MobiDB-lite"/>
    </source>
</evidence>
<dbReference type="Proteomes" id="UP000694865">
    <property type="component" value="Unplaced"/>
</dbReference>
<feature type="compositionally biased region" description="Polar residues" evidence="2">
    <location>
        <begin position="203"/>
        <end position="214"/>
    </location>
</feature>
<evidence type="ECO:0000313" key="5">
    <source>
        <dbReference type="RefSeq" id="XP_006821647.1"/>
    </source>
</evidence>
<feature type="compositionally biased region" description="Low complexity" evidence="2">
    <location>
        <begin position="1258"/>
        <end position="1357"/>
    </location>
</feature>
<keyword evidence="1" id="KW-0175">Coiled coil</keyword>
<reference evidence="4 5" key="1">
    <citation type="submission" date="2025-05" db="UniProtKB">
        <authorList>
            <consortium name="RefSeq"/>
        </authorList>
    </citation>
    <scope>IDENTIFICATION</scope>
    <source>
        <tissue evidence="4 5">Testes</tissue>
    </source>
</reference>
<feature type="compositionally biased region" description="Acidic residues" evidence="2">
    <location>
        <begin position="837"/>
        <end position="849"/>
    </location>
</feature>
<accession>A0ABM0MNQ6</accession>
<sequence length="1357" mass="149348">MVKGSEGRRASTRRSVDSLRTLSKKSRPTKLTPKGKATSLKSPSTSSKQSKTTSKATTQSSTDVHTKPDKKYKSRKSFSKPSQSPARVRLIPTVGIVPLPTTENWKSYSHGGVSFELKKVAGKEDIFTVKDHSTQGRIEMNAHAQSHKPRRQLARKSTTKPAGFEAKLCAAKRLAVSLPDSDTTPRKRSTSPLTDPGKRSASPLDNTKLSSSPVFDSVKPFSDNTKTITDETDSTRSQSPTLRKLTKTKVVNGDITNNKLDLCNGDVERKKSTLGNGAVRNEENPLAKVSQPTVHPAVKKLQKPHTRSRSPSPSQSANHTNSAPSQNGSSNIILTADNGSDTDGQSNCLVETSVRKSTRLSTSPYCRSKQVPDSIDVPNSKLPDSKKEHSEELLNKDKQPTSTNDNQLKCNEQEGPDESGRSSPETIDLIDLDNAPVEKLFTTKALSGISKLKKTLYCSEKLKSVVNKAVNSLQLSKALKNVSPVPEEAVKTPGEAEIQDPELTHVMQLDKMNNHVTDNVEIKKSEEEGDLEKNQDCSKVKVNDNPRLDNSEPLLVKNRLTDIVGKQSEEKQLLTDTSEKQSEEKQLFTDRKQNEQKQLLTVKNIEIIDKIELEKSEVSKLSLQEKKVEEKVKHIPETSAEIDDEIKGNVSSKQDVKNNDLKNNIVKQIQEVNTVGKDNEGLEKKNTEMGVMTFSDIDKLLAGEKEPTVTQKSSAKEIESQHKQLPLVAVKDDHNSQVKGVELKEKTALEGKPNEPKTAKKESSNTIEKPDDSIDIGIDEDVSIVSEVHRNDILVSADEVTLVGKEDCSTSKQEGIDEQPKEEKNIGNMNGLQDEAVVTEENGDVEMLDVENNSKMKDENQPDDSKNSMKTESMPPQLDKIKNCHDDAQQIKITVENSSVDSPDIAGVSTEQKVKRSASPLPCEDTREAKKAKLSGLMNHVDDNKASLSKKAIEEIIAAQKKEIYQHILKVCEEHRMHDKATITALRRQVNTLLDQNRQWEQRVKQLRTNTQMKVKEQERLQMKALMPKRVVQKEYRSLGVQVDVLKSRHLDKMFDMSSMGAAHLSSKTQSTQAVSTSFIAKAPQPPQQALPSASAAVHPAMTTTTAIPVTTRSTPIVLNTIVVTTVAAIVPSQASQLVSTPTTSTASMPPAKLTSMLTTPSMVMQPSQQRPKPSTVVVPVTTVKSQLGHPVVTVIAPSTVASTSTPTPTPTQAKGSTQPVKTTPPATKNKAVVIDLTDDDEPTQSSTPGAPKPSPTKPAASPQQQRPQQSSPQKQTQLRQQGQSPQAQPQGQPQKQQVQQQLPQHQPTQQPLMVSQQLQQQRLQQQQDIQNLQKQIQQQQQRSSSSSSNTQIYSRY</sequence>
<name>A0ABM0MNQ6_SACKO</name>
<feature type="region of interest" description="Disordered" evidence="2">
    <location>
        <begin position="704"/>
        <end position="774"/>
    </location>
</feature>
<feature type="region of interest" description="Disordered" evidence="2">
    <location>
        <begin position="1"/>
        <end position="90"/>
    </location>
</feature>
<feature type="region of interest" description="Disordered" evidence="2">
    <location>
        <begin position="524"/>
        <end position="554"/>
    </location>
</feature>
<feature type="compositionally biased region" description="Low complexity" evidence="2">
    <location>
        <begin position="36"/>
        <end position="62"/>
    </location>
</feature>
<feature type="region of interest" description="Disordered" evidence="2">
    <location>
        <begin position="1200"/>
        <end position="1357"/>
    </location>
</feature>
<proteinExistence type="predicted"/>
<feature type="compositionally biased region" description="Polar residues" evidence="2">
    <location>
        <begin position="400"/>
        <end position="410"/>
    </location>
</feature>
<evidence type="ECO:0000313" key="3">
    <source>
        <dbReference type="Proteomes" id="UP000694865"/>
    </source>
</evidence>
<feature type="coiled-coil region" evidence="1">
    <location>
        <begin position="983"/>
        <end position="1010"/>
    </location>
</feature>
<feature type="region of interest" description="Disordered" evidence="2">
    <location>
        <begin position="571"/>
        <end position="591"/>
    </location>
</feature>
<keyword evidence="3" id="KW-1185">Reference proteome</keyword>
<feature type="region of interest" description="Disordered" evidence="2">
    <location>
        <begin position="806"/>
        <end position="878"/>
    </location>
</feature>